<organism evidence="2 3">
    <name type="scientific">Meloidogyne incognita</name>
    <name type="common">Southern root-knot nematode worm</name>
    <name type="synonym">Oxyuris incognita</name>
    <dbReference type="NCBI Taxonomy" id="6306"/>
    <lineage>
        <taxon>Eukaryota</taxon>
        <taxon>Metazoa</taxon>
        <taxon>Ecdysozoa</taxon>
        <taxon>Nematoda</taxon>
        <taxon>Chromadorea</taxon>
        <taxon>Rhabditida</taxon>
        <taxon>Tylenchina</taxon>
        <taxon>Tylenchomorpha</taxon>
        <taxon>Tylenchoidea</taxon>
        <taxon>Meloidogynidae</taxon>
        <taxon>Meloidogyninae</taxon>
        <taxon>Meloidogyne</taxon>
        <taxon>Meloidogyne incognita group</taxon>
    </lineage>
</organism>
<reference evidence="3" key="1">
    <citation type="submission" date="2022-11" db="UniProtKB">
        <authorList>
            <consortium name="WormBaseParasite"/>
        </authorList>
    </citation>
    <scope>IDENTIFICATION</scope>
</reference>
<evidence type="ECO:0000313" key="2">
    <source>
        <dbReference type="Proteomes" id="UP000887563"/>
    </source>
</evidence>
<evidence type="ECO:0000313" key="3">
    <source>
        <dbReference type="WBParaSite" id="Minc3s04011g35283"/>
    </source>
</evidence>
<dbReference type="AlphaFoldDB" id="A0A914N575"/>
<keyword evidence="1" id="KW-0812">Transmembrane</keyword>
<dbReference type="Proteomes" id="UP000887563">
    <property type="component" value="Unplaced"/>
</dbReference>
<sequence length="66" mass="7483">MDIVRIVCYTTFSRFAWIGGVRWSCARSATTLECSKTIWTTAYLCIITLAGHIATICSRYISIDDR</sequence>
<keyword evidence="2" id="KW-1185">Reference proteome</keyword>
<proteinExistence type="predicted"/>
<name>A0A914N575_MELIC</name>
<accession>A0A914N575</accession>
<feature type="transmembrane region" description="Helical" evidence="1">
    <location>
        <begin position="38"/>
        <end position="61"/>
    </location>
</feature>
<protein>
    <submittedName>
        <fullName evidence="3">Candidate secreted effector</fullName>
    </submittedName>
</protein>
<keyword evidence="1" id="KW-0472">Membrane</keyword>
<evidence type="ECO:0000256" key="1">
    <source>
        <dbReference type="SAM" id="Phobius"/>
    </source>
</evidence>
<keyword evidence="1" id="KW-1133">Transmembrane helix</keyword>
<dbReference type="WBParaSite" id="Minc3s04011g35283">
    <property type="protein sequence ID" value="Minc3s04011g35283"/>
    <property type="gene ID" value="Minc3s04011g35283"/>
</dbReference>